<reference evidence="2" key="1">
    <citation type="submission" date="2022-03" db="EMBL/GenBank/DDBJ databases">
        <authorList>
            <person name="Martin H S."/>
        </authorList>
    </citation>
    <scope>NUCLEOTIDE SEQUENCE</scope>
</reference>
<evidence type="ECO:0000313" key="3">
    <source>
        <dbReference type="Proteomes" id="UP000837857"/>
    </source>
</evidence>
<evidence type="ECO:0008006" key="4">
    <source>
        <dbReference type="Google" id="ProtNLM"/>
    </source>
</evidence>
<dbReference type="Proteomes" id="UP000837857">
    <property type="component" value="Chromosome 28"/>
</dbReference>
<evidence type="ECO:0000256" key="1">
    <source>
        <dbReference type="SAM" id="SignalP"/>
    </source>
</evidence>
<feature type="chain" id="PRO_5047357215" description="Ommochrome-binding protein" evidence="1">
    <location>
        <begin position="19"/>
        <end position="285"/>
    </location>
</feature>
<keyword evidence="3" id="KW-1185">Reference proteome</keyword>
<accession>A0ABN8ILG8</accession>
<organism evidence="2 3">
    <name type="scientific">Iphiclides podalirius</name>
    <name type="common">scarce swallowtail</name>
    <dbReference type="NCBI Taxonomy" id="110791"/>
    <lineage>
        <taxon>Eukaryota</taxon>
        <taxon>Metazoa</taxon>
        <taxon>Ecdysozoa</taxon>
        <taxon>Arthropoda</taxon>
        <taxon>Hexapoda</taxon>
        <taxon>Insecta</taxon>
        <taxon>Pterygota</taxon>
        <taxon>Neoptera</taxon>
        <taxon>Endopterygota</taxon>
        <taxon>Lepidoptera</taxon>
        <taxon>Glossata</taxon>
        <taxon>Ditrysia</taxon>
        <taxon>Papilionoidea</taxon>
        <taxon>Papilionidae</taxon>
        <taxon>Papilioninae</taxon>
        <taxon>Iphiclides</taxon>
    </lineage>
</organism>
<feature type="signal peptide" evidence="1">
    <location>
        <begin position="1"/>
        <end position="18"/>
    </location>
</feature>
<dbReference type="EMBL" id="OW152840">
    <property type="protein sequence ID" value="CAH2061751.1"/>
    <property type="molecule type" value="Genomic_DNA"/>
</dbReference>
<feature type="non-terminal residue" evidence="2">
    <location>
        <position position="285"/>
    </location>
</feature>
<gene>
    <name evidence="2" type="ORF">IPOD504_LOCUS11422</name>
</gene>
<name>A0ABN8ILG8_9NEOP</name>
<proteinExistence type="predicted"/>
<evidence type="ECO:0000313" key="2">
    <source>
        <dbReference type="EMBL" id="CAH2061751.1"/>
    </source>
</evidence>
<dbReference type="SUPFAM" id="SSF63829">
    <property type="entry name" value="Calcium-dependent phosphotriesterase"/>
    <property type="match status" value="1"/>
</dbReference>
<protein>
    <recommendedName>
        <fullName evidence="4">Ommochrome-binding protein</fullName>
    </recommendedName>
</protein>
<keyword evidence="1" id="KW-0732">Signal</keyword>
<sequence length="285" mass="31904">MTALTLYAILIALCQVQGQLTVYLTDAPVQRIGPRLYKKELLTSQYRDPIELAYDSATRNLFFMYMDEALQNSGRAYVNVVTKRSAKVDGIRENKATAVDPEAGVVYFGSRDGLYVYDPVENRARNVGLYNVDVFKLVVRDNRMYLIDANDHMIYKVSGANAVRLGKAKTVIDFEIDGKGNVHFATICGVYCAVGGDEIVKNSDLSVSYIFIVDGERTYSIAEGALYELDCAKGAAAKIADLDFSPRSLVFGDYGDIYYSEGDNIYRLKPITSYVMYKLHKKKRV</sequence>